<dbReference type="Proteomes" id="UP000612282">
    <property type="component" value="Unassembled WGS sequence"/>
</dbReference>
<dbReference type="EMBL" id="BOMG01000033">
    <property type="protein sequence ID" value="GID53755.1"/>
    <property type="molecule type" value="Genomic_DNA"/>
</dbReference>
<comment type="caution">
    <text evidence="3">The sequence shown here is derived from an EMBL/GenBank/DDBJ whole genome shotgun (WGS) entry which is preliminary data.</text>
</comment>
<feature type="transmembrane region" description="Helical" evidence="2">
    <location>
        <begin position="71"/>
        <end position="96"/>
    </location>
</feature>
<organism evidence="3 4">
    <name type="scientific">Actinoplanes couchii</name>
    <dbReference type="NCBI Taxonomy" id="403638"/>
    <lineage>
        <taxon>Bacteria</taxon>
        <taxon>Bacillati</taxon>
        <taxon>Actinomycetota</taxon>
        <taxon>Actinomycetes</taxon>
        <taxon>Micromonosporales</taxon>
        <taxon>Micromonosporaceae</taxon>
        <taxon>Actinoplanes</taxon>
    </lineage>
</organism>
<sequence>MAFYGQAPPGFAVPPQPGFAVPLQSGFAAPPQPGHAASPQPGAGLYGPPPPGWYGPRPAPQWDGKTNRLSIAGLITAVLGCLFGVVGLVLGIAGLVQSRRNGDRLGRNLGIAAVAVAGMYLVFIVGLLGSVMYQKATNPERDDTGALNGPRSISVTDLRPGDCIEDLNSQSGSKIDAVPCSLMHSSEVVGVFQLPSGTTDRDAAIDAGCSDHYWMYTGSPAPEDPAAAAQLYWVEVEDGPLAGPDVICFAHEEANVTMGSVRRR</sequence>
<protein>
    <recommendedName>
        <fullName evidence="5">DUF4190 domain-containing protein</fullName>
    </recommendedName>
</protein>
<evidence type="ECO:0000256" key="1">
    <source>
        <dbReference type="SAM" id="MobiDB-lite"/>
    </source>
</evidence>
<evidence type="ECO:0000313" key="3">
    <source>
        <dbReference type="EMBL" id="GID53755.1"/>
    </source>
</evidence>
<accession>A0ABQ3X5G0</accession>
<feature type="transmembrane region" description="Helical" evidence="2">
    <location>
        <begin position="108"/>
        <end position="133"/>
    </location>
</feature>
<evidence type="ECO:0008006" key="5">
    <source>
        <dbReference type="Google" id="ProtNLM"/>
    </source>
</evidence>
<feature type="region of interest" description="Disordered" evidence="1">
    <location>
        <begin position="29"/>
        <end position="60"/>
    </location>
</feature>
<feature type="compositionally biased region" description="Pro residues" evidence="1">
    <location>
        <begin position="47"/>
        <end position="59"/>
    </location>
</feature>
<evidence type="ECO:0000313" key="4">
    <source>
        <dbReference type="Proteomes" id="UP000612282"/>
    </source>
</evidence>
<keyword evidence="2" id="KW-1133">Transmembrane helix</keyword>
<gene>
    <name evidence="3" type="ORF">Aco03nite_021590</name>
</gene>
<name>A0ABQ3X5G0_9ACTN</name>
<proteinExistence type="predicted"/>
<keyword evidence="2" id="KW-0472">Membrane</keyword>
<keyword evidence="4" id="KW-1185">Reference proteome</keyword>
<reference evidence="3 4" key="1">
    <citation type="submission" date="2021-01" db="EMBL/GenBank/DDBJ databases">
        <title>Whole genome shotgun sequence of Actinoplanes couchii NBRC 106145.</title>
        <authorList>
            <person name="Komaki H."/>
            <person name="Tamura T."/>
        </authorList>
    </citation>
    <scope>NUCLEOTIDE SEQUENCE [LARGE SCALE GENOMIC DNA]</scope>
    <source>
        <strain evidence="3 4">NBRC 106145</strain>
    </source>
</reference>
<keyword evidence="2" id="KW-0812">Transmembrane</keyword>
<evidence type="ECO:0000256" key="2">
    <source>
        <dbReference type="SAM" id="Phobius"/>
    </source>
</evidence>